<dbReference type="EMBL" id="BLPG01000002">
    <property type="protein sequence ID" value="GFJ95633.1"/>
    <property type="molecule type" value="Genomic_DNA"/>
</dbReference>
<accession>A0A6V8LEI4</accession>
<reference evidence="1 2" key="2">
    <citation type="submission" date="2020-03" db="EMBL/GenBank/DDBJ databases">
        <authorList>
            <person name="Ichikawa N."/>
            <person name="Kimura A."/>
            <person name="Kitahashi Y."/>
            <person name="Uohara A."/>
        </authorList>
    </citation>
    <scope>NUCLEOTIDE SEQUENCE [LARGE SCALE GENOMIC DNA]</scope>
    <source>
        <strain evidence="1 2">NBRC 108638</strain>
    </source>
</reference>
<evidence type="ECO:0000313" key="1">
    <source>
        <dbReference type="EMBL" id="GFJ95633.1"/>
    </source>
</evidence>
<protein>
    <submittedName>
        <fullName evidence="1">Uncharacterized protein</fullName>
    </submittedName>
</protein>
<comment type="caution">
    <text evidence="1">The sequence shown here is derived from an EMBL/GenBank/DDBJ whole genome shotgun (WGS) entry which is preliminary data.</text>
</comment>
<dbReference type="AlphaFoldDB" id="A0A6V8LEI4"/>
<organism evidence="1 2">
    <name type="scientific">Phytohabitans rumicis</name>
    <dbReference type="NCBI Taxonomy" id="1076125"/>
    <lineage>
        <taxon>Bacteria</taxon>
        <taxon>Bacillati</taxon>
        <taxon>Actinomycetota</taxon>
        <taxon>Actinomycetes</taxon>
        <taxon>Micromonosporales</taxon>
        <taxon>Micromonosporaceae</taxon>
    </lineage>
</organism>
<evidence type="ECO:0000313" key="2">
    <source>
        <dbReference type="Proteomes" id="UP000482960"/>
    </source>
</evidence>
<gene>
    <name evidence="1" type="ORF">Prum_092750</name>
</gene>
<sequence length="311" mass="34709">MPVFHLDMKDLPPGFPTGFPVPDGATLVLAQSARDGAWEHAAWRRTKRPFTEYADRLRAFGCEFGTVPAAEFADFVPTMCMVRYSLRRAGQVGGVSFYHDWCKPAQQPSRWFVSVVWQTHRDPARAPAEPAEFCIPPQQFTAGETVLAMREAALAMSEALASLAHCQHDPTFPLWMHRRLAPLIEGLSPDRLAAVRHACLTMTSNWTYHRMVRMRLPLAHDDAGYLYPPDVRQAIASLDPDQVIGVEALLVLRTAATVLGPLFHNLHTAELVEGAGRLVRTVEGLRTDQLTELREVCRHIVARRHAPPASP</sequence>
<reference evidence="1 2" key="1">
    <citation type="submission" date="2020-03" db="EMBL/GenBank/DDBJ databases">
        <title>Whole genome shotgun sequence of Phytohabitans rumicis NBRC 108638.</title>
        <authorList>
            <person name="Komaki H."/>
            <person name="Tamura T."/>
        </authorList>
    </citation>
    <scope>NUCLEOTIDE SEQUENCE [LARGE SCALE GENOMIC DNA]</scope>
    <source>
        <strain evidence="1 2">NBRC 108638</strain>
    </source>
</reference>
<name>A0A6V8LEI4_9ACTN</name>
<proteinExistence type="predicted"/>
<dbReference type="Proteomes" id="UP000482960">
    <property type="component" value="Unassembled WGS sequence"/>
</dbReference>
<keyword evidence="2" id="KW-1185">Reference proteome</keyword>